<dbReference type="InterPro" id="IPR012910">
    <property type="entry name" value="Plug_dom"/>
</dbReference>
<dbReference type="NCBIfam" id="NF010051">
    <property type="entry name" value="PRK13528.1"/>
    <property type="match status" value="1"/>
</dbReference>
<evidence type="ECO:0000256" key="7">
    <source>
        <dbReference type="ARBA" id="ARBA00022729"/>
    </source>
</evidence>
<keyword evidence="12 21" id="KW-0675">Receptor</keyword>
<feature type="short sequence motif" description="TonB C-terminal box" evidence="15">
    <location>
        <begin position="726"/>
        <end position="743"/>
    </location>
</feature>
<evidence type="ECO:0000256" key="13">
    <source>
        <dbReference type="ARBA" id="ARBA00023237"/>
    </source>
</evidence>
<evidence type="ECO:0000256" key="1">
    <source>
        <dbReference type="ARBA" id="ARBA00004571"/>
    </source>
</evidence>
<keyword evidence="4 14" id="KW-1134">Transmembrane beta strand</keyword>
<evidence type="ECO:0000256" key="8">
    <source>
        <dbReference type="ARBA" id="ARBA00023004"/>
    </source>
</evidence>
<feature type="domain" description="TonB-dependent receptor plug" evidence="20">
    <location>
        <begin position="52"/>
        <end position="165"/>
    </location>
</feature>
<dbReference type="InterPro" id="IPR036942">
    <property type="entry name" value="Beta-barrel_TonB_sf"/>
</dbReference>
<evidence type="ECO:0000256" key="12">
    <source>
        <dbReference type="ARBA" id="ARBA00023170"/>
    </source>
</evidence>
<evidence type="ECO:0000256" key="18">
    <source>
        <dbReference type="SAM" id="SignalP"/>
    </source>
</evidence>
<evidence type="ECO:0000259" key="20">
    <source>
        <dbReference type="Pfam" id="PF07715"/>
    </source>
</evidence>
<accession>A0ABY4E7M9</accession>
<evidence type="ECO:0000259" key="19">
    <source>
        <dbReference type="Pfam" id="PF00593"/>
    </source>
</evidence>
<reference evidence="21" key="1">
    <citation type="submission" date="2021-12" db="EMBL/GenBank/DDBJ databases">
        <authorList>
            <person name="Veyrier F.J."/>
        </authorList>
    </citation>
    <scope>NUCLEOTIDE SEQUENCE</scope>
    <source>
        <strain evidence="21">SAG 1488-6</strain>
    </source>
</reference>
<reference evidence="21" key="2">
    <citation type="journal article" date="2022" name="Res Sq">
        <title>Evolution of multicellular longitudinally dividing oral cavity symbionts (Neisseriaceae).</title>
        <authorList>
            <person name="Nyongesa S."/>
            <person name="Weber P."/>
            <person name="Bernet E."/>
            <person name="Pullido F."/>
            <person name="Nieckarz M."/>
            <person name="Delaby M."/>
            <person name="Nieves C."/>
            <person name="Viehboeck T."/>
            <person name="Krause N."/>
            <person name="Rivera-Millot A."/>
            <person name="Nakamura A."/>
            <person name="Vischer N."/>
            <person name="VanNieuwenhze M."/>
            <person name="Brun Y."/>
            <person name="Cava F."/>
            <person name="Bulgheresi S."/>
            <person name="Veyrier F."/>
        </authorList>
    </citation>
    <scope>NUCLEOTIDE SEQUENCE</scope>
    <source>
        <strain evidence="21">SAG 1488-6</strain>
    </source>
</reference>
<sequence length="743" mass="82890">MKQRTIIATSLMLLGTGFSFNAAANTNTDETDTELSAIVVTAEQQSKQALGYSKISRDDLEKHPVANDLSQIIRTMPGVNLTNGGNSGQRGNNRQIDLRGMGPDNTLILIDGRPVLSREATRLSWRGERDTRGDSNWVPAEMVESVEVIRGPAAARYGDGAAGGVVNIVTKKRFDAFHGSVTAFTEQPENSLEGASQRYNFNLMGPISDNLSFRIYGNFNKSDADDPELNAEHSKMDTADMVAAGREGVRNKDINALLAWNVNDNNHIDMEASWSRQENIFAGDQQNSKGSLNNEAFTSLLGGNTNIMTRQTFAVTHKGDYDKVSTKSYIQYDKTDNDRLDEGLFGGWEGSFDQYQNRELNRSTATLKNINVHTEASFPIEGKKIQQNITVGADYKYQKLHDVNSTRFKVEDLGGRAPSDYPESFNQATNPNSDKTVWGLFVENNIALNENTTILPGLRLNHDNVSGLNVSPSLNLWQKLNDQATLKFGVARAYKSPSLYQVNPNYIMYSTGYGCWNSTRCFLIGNKDLKAETSINYEVGLDFNTENTRSNITYFYNDYKNKIDAGINLVEGLSNTSTSNTGRVFQWENIDAKIQGVEGSFTWDINPSLKWRNNVTFMIESENKETGDYLTIIPKYTINTGLDWQINEKAMVGATGTFYGKQKPRKYAFNGDDTTGHQTNERDSYAVFGLVGKYDFSKNFSIQGGVRNLFDKQLYREGNFDQAGANTYNEPGRAYYMGVTAKF</sequence>
<dbReference type="InterPro" id="IPR058134">
    <property type="entry name" value="PirA/FepA/PfeA"/>
</dbReference>
<dbReference type="CDD" id="cd01347">
    <property type="entry name" value="ligand_gated_channel"/>
    <property type="match status" value="1"/>
</dbReference>
<evidence type="ECO:0000256" key="9">
    <source>
        <dbReference type="ARBA" id="ARBA00023065"/>
    </source>
</evidence>
<evidence type="ECO:0000256" key="3">
    <source>
        <dbReference type="ARBA" id="ARBA00022448"/>
    </source>
</evidence>
<evidence type="ECO:0000256" key="15">
    <source>
        <dbReference type="PROSITE-ProRule" id="PRU10144"/>
    </source>
</evidence>
<keyword evidence="9" id="KW-0406">Ion transport</keyword>
<evidence type="ECO:0000313" key="22">
    <source>
        <dbReference type="Proteomes" id="UP000832034"/>
    </source>
</evidence>
<dbReference type="RefSeq" id="WP_019958992.1">
    <property type="nucleotide sequence ID" value="NZ_CP091512.1"/>
</dbReference>
<dbReference type="Gene3D" id="2.170.130.10">
    <property type="entry name" value="TonB-dependent receptor, plug domain"/>
    <property type="match status" value="1"/>
</dbReference>
<dbReference type="NCBIfam" id="TIGR01783">
    <property type="entry name" value="TonB-siderophor"/>
    <property type="match status" value="1"/>
</dbReference>
<proteinExistence type="inferred from homology"/>
<dbReference type="InterPro" id="IPR037066">
    <property type="entry name" value="Plug_dom_sf"/>
</dbReference>
<keyword evidence="6 14" id="KW-0812">Transmembrane</keyword>
<keyword evidence="11 14" id="KW-0472">Membrane</keyword>
<name>A0ABY4E7M9_VITST</name>
<dbReference type="NCBIfam" id="NF010048">
    <property type="entry name" value="PRK13524.1"/>
    <property type="match status" value="1"/>
</dbReference>
<evidence type="ECO:0000313" key="21">
    <source>
        <dbReference type="EMBL" id="UOO91400.1"/>
    </source>
</evidence>
<dbReference type="Proteomes" id="UP000832034">
    <property type="component" value="Chromosome"/>
</dbReference>
<keyword evidence="8" id="KW-0408">Iron</keyword>
<keyword evidence="7 18" id="KW-0732">Signal</keyword>
<dbReference type="InterPro" id="IPR010917">
    <property type="entry name" value="TonB_rcpt_CS"/>
</dbReference>
<keyword evidence="22" id="KW-1185">Reference proteome</keyword>
<comment type="similarity">
    <text evidence="2 14 16">Belongs to the TonB-dependent receptor family.</text>
</comment>
<dbReference type="PROSITE" id="PS52016">
    <property type="entry name" value="TONB_DEPENDENT_REC_3"/>
    <property type="match status" value="1"/>
</dbReference>
<dbReference type="PANTHER" id="PTHR30069">
    <property type="entry name" value="TONB-DEPENDENT OUTER MEMBRANE RECEPTOR"/>
    <property type="match status" value="1"/>
</dbReference>
<evidence type="ECO:0000256" key="16">
    <source>
        <dbReference type="RuleBase" id="RU003357"/>
    </source>
</evidence>
<gene>
    <name evidence="21" type="ORF">LVJ81_06900</name>
</gene>
<dbReference type="Pfam" id="PF00593">
    <property type="entry name" value="TonB_dep_Rec_b-barrel"/>
    <property type="match status" value="1"/>
</dbReference>
<dbReference type="InterPro" id="IPR039426">
    <property type="entry name" value="TonB-dep_rcpt-like"/>
</dbReference>
<keyword evidence="3 14" id="KW-0813">Transport</keyword>
<organism evidence="21 22">
    <name type="scientific">Vitreoscilla stercoraria</name>
    <dbReference type="NCBI Taxonomy" id="61"/>
    <lineage>
        <taxon>Bacteria</taxon>
        <taxon>Pseudomonadati</taxon>
        <taxon>Pseudomonadota</taxon>
        <taxon>Betaproteobacteria</taxon>
        <taxon>Neisseriales</taxon>
        <taxon>Neisseriaceae</taxon>
        <taxon>Vitreoscilla</taxon>
    </lineage>
</organism>
<dbReference type="SUPFAM" id="SSF56935">
    <property type="entry name" value="Porins"/>
    <property type="match status" value="1"/>
</dbReference>
<feature type="chain" id="PRO_5045306560" evidence="18">
    <location>
        <begin position="25"/>
        <end position="743"/>
    </location>
</feature>
<dbReference type="InterPro" id="IPR010105">
    <property type="entry name" value="TonB_sidphr_rcpt"/>
</dbReference>
<keyword evidence="13 14" id="KW-0998">Cell outer membrane</keyword>
<evidence type="ECO:0000256" key="17">
    <source>
        <dbReference type="SAM" id="MobiDB-lite"/>
    </source>
</evidence>
<dbReference type="Gene3D" id="2.40.170.20">
    <property type="entry name" value="TonB-dependent receptor, beta-barrel domain"/>
    <property type="match status" value="1"/>
</dbReference>
<protein>
    <submittedName>
        <fullName evidence="21">FepA family TonB-dependent siderophore receptor</fullName>
    </submittedName>
</protein>
<feature type="domain" description="TonB-dependent receptor-like beta-barrel" evidence="19">
    <location>
        <begin position="262"/>
        <end position="709"/>
    </location>
</feature>
<evidence type="ECO:0000256" key="6">
    <source>
        <dbReference type="ARBA" id="ARBA00022692"/>
    </source>
</evidence>
<dbReference type="PROSITE" id="PS01156">
    <property type="entry name" value="TONB_DEPENDENT_REC_2"/>
    <property type="match status" value="1"/>
</dbReference>
<dbReference type="Pfam" id="PF07715">
    <property type="entry name" value="Plug"/>
    <property type="match status" value="1"/>
</dbReference>
<evidence type="ECO:0000256" key="11">
    <source>
        <dbReference type="ARBA" id="ARBA00023136"/>
    </source>
</evidence>
<evidence type="ECO:0000256" key="2">
    <source>
        <dbReference type="ARBA" id="ARBA00009810"/>
    </source>
</evidence>
<evidence type="ECO:0000256" key="5">
    <source>
        <dbReference type="ARBA" id="ARBA00022496"/>
    </source>
</evidence>
<feature type="region of interest" description="Disordered" evidence="17">
    <location>
        <begin position="77"/>
        <end position="98"/>
    </location>
</feature>
<evidence type="ECO:0000256" key="4">
    <source>
        <dbReference type="ARBA" id="ARBA00022452"/>
    </source>
</evidence>
<evidence type="ECO:0000256" key="10">
    <source>
        <dbReference type="ARBA" id="ARBA00023077"/>
    </source>
</evidence>
<keyword evidence="5" id="KW-0410">Iron transport</keyword>
<comment type="subcellular location">
    <subcellularLocation>
        <location evidence="1 14">Cell outer membrane</location>
        <topology evidence="1 14">Multi-pass membrane protein</topology>
    </subcellularLocation>
</comment>
<dbReference type="EMBL" id="CP091512">
    <property type="protein sequence ID" value="UOO91400.1"/>
    <property type="molecule type" value="Genomic_DNA"/>
</dbReference>
<feature type="signal peptide" evidence="18">
    <location>
        <begin position="1"/>
        <end position="24"/>
    </location>
</feature>
<evidence type="ECO:0000256" key="14">
    <source>
        <dbReference type="PROSITE-ProRule" id="PRU01360"/>
    </source>
</evidence>
<dbReference type="PANTHER" id="PTHR30069:SF51">
    <property type="entry name" value="FERRIENTEROBACTIN RECEPTOR"/>
    <property type="match status" value="1"/>
</dbReference>
<dbReference type="InterPro" id="IPR000531">
    <property type="entry name" value="Beta-barrel_TonB"/>
</dbReference>
<keyword evidence="10 16" id="KW-0798">TonB box</keyword>